<protein>
    <submittedName>
        <fullName evidence="1">Uncharacterized protein</fullName>
    </submittedName>
</protein>
<dbReference type="GO" id="GO:0003677">
    <property type="term" value="F:DNA binding"/>
    <property type="evidence" value="ECO:0007669"/>
    <property type="project" value="InterPro"/>
</dbReference>
<dbReference type="RefSeq" id="WP_007273950.1">
    <property type="nucleotide sequence ID" value="NZ_BMCI01000011.1"/>
</dbReference>
<name>A0A830DZ10_9EURY</name>
<evidence type="ECO:0000313" key="2">
    <source>
        <dbReference type="Proteomes" id="UP000646833"/>
    </source>
</evidence>
<dbReference type="SUPFAM" id="SSF46894">
    <property type="entry name" value="C-terminal effector domain of the bipartite response regulators"/>
    <property type="match status" value="1"/>
</dbReference>
<organism evidence="1 2">
    <name type="scientific">Haloferax sulfurifontis</name>
    <dbReference type="NCBI Taxonomy" id="255616"/>
    <lineage>
        <taxon>Archaea</taxon>
        <taxon>Methanobacteriati</taxon>
        <taxon>Methanobacteriota</taxon>
        <taxon>Stenosarchaea group</taxon>
        <taxon>Halobacteria</taxon>
        <taxon>Halobacteriales</taxon>
        <taxon>Haloferacaceae</taxon>
        <taxon>Haloferax</taxon>
    </lineage>
</organism>
<proteinExistence type="predicted"/>
<dbReference type="GO" id="GO:0006355">
    <property type="term" value="P:regulation of DNA-templated transcription"/>
    <property type="evidence" value="ECO:0007669"/>
    <property type="project" value="InterPro"/>
</dbReference>
<sequence length="373" mass="41202">MEESHNGSNDSHPINADVVAEFAEMHNTTTAVVDAVLTAAQDDLSHYVAEIREDASQTVAEDESTLVVLDGGHLWNDVAKEIRNDIDADEHVLNSLSSILGGTHDRQFKSFGGRKLTGYGKQQAVNALSTADGVFIQKAEPEDSAGDVDVAWRIRHDLGYKQPFNYNAEAIATVTGDKGTLKITRTYCAIPDDMTDEDRDAIIVDSEARHVESDTLVDERRETWSMSKQLYETGGRRDQYDSALREWVYANHTGDFGAEYDLLDDALATCDECGAFPEHDAGVYVDQRPTNNFAPDRKDTLCNHCRANFLAEHTMLSQQEAEVYALKESGLSHSATADALDISKSQVGTVFARIFDKKLATAERTVELVKPLH</sequence>
<dbReference type="InterPro" id="IPR036388">
    <property type="entry name" value="WH-like_DNA-bd_sf"/>
</dbReference>
<dbReference type="Gene3D" id="1.10.10.10">
    <property type="entry name" value="Winged helix-like DNA-binding domain superfamily/Winged helix DNA-binding domain"/>
    <property type="match status" value="1"/>
</dbReference>
<dbReference type="InterPro" id="IPR016032">
    <property type="entry name" value="Sig_transdc_resp-reg_C-effctor"/>
</dbReference>
<dbReference type="Proteomes" id="UP000646833">
    <property type="component" value="Unassembled WGS sequence"/>
</dbReference>
<dbReference type="AlphaFoldDB" id="A0A830DZ10"/>
<dbReference type="EMBL" id="BMCI01000011">
    <property type="protein sequence ID" value="GGC72896.1"/>
    <property type="molecule type" value="Genomic_DNA"/>
</dbReference>
<gene>
    <name evidence="1" type="ORF">GCM10007209_38570</name>
</gene>
<reference evidence="1" key="1">
    <citation type="journal article" date="2014" name="Int. J. Syst. Evol. Microbiol.">
        <title>Complete genome sequence of Corynebacterium casei LMG S-19264T (=DSM 44701T), isolated from a smear-ripened cheese.</title>
        <authorList>
            <consortium name="US DOE Joint Genome Institute (JGI-PGF)"/>
            <person name="Walter F."/>
            <person name="Albersmeier A."/>
            <person name="Kalinowski J."/>
            <person name="Ruckert C."/>
        </authorList>
    </citation>
    <scope>NUCLEOTIDE SEQUENCE</scope>
    <source>
        <strain evidence="1">CCM 7217</strain>
    </source>
</reference>
<reference evidence="1" key="2">
    <citation type="submission" date="2020-09" db="EMBL/GenBank/DDBJ databases">
        <authorList>
            <person name="Sun Q."/>
            <person name="Sedlacek I."/>
        </authorList>
    </citation>
    <scope>NUCLEOTIDE SEQUENCE</scope>
    <source>
        <strain evidence="1">CCM 7217</strain>
    </source>
</reference>
<accession>A0A830DZ10</accession>
<comment type="caution">
    <text evidence="1">The sequence shown here is derived from an EMBL/GenBank/DDBJ whole genome shotgun (WGS) entry which is preliminary data.</text>
</comment>
<evidence type="ECO:0000313" key="1">
    <source>
        <dbReference type="EMBL" id="GGC72896.1"/>
    </source>
</evidence>